<evidence type="ECO:0000313" key="3">
    <source>
        <dbReference type="Proteomes" id="UP001138751"/>
    </source>
</evidence>
<organism evidence="2 3">
    <name type="scientific">Neoroseomonas soli</name>
    <dbReference type="NCBI Taxonomy" id="1081025"/>
    <lineage>
        <taxon>Bacteria</taxon>
        <taxon>Pseudomonadati</taxon>
        <taxon>Pseudomonadota</taxon>
        <taxon>Alphaproteobacteria</taxon>
        <taxon>Acetobacterales</taxon>
        <taxon>Acetobacteraceae</taxon>
        <taxon>Neoroseomonas</taxon>
    </lineage>
</organism>
<gene>
    <name evidence="2" type="ORF">GXW76_16695</name>
</gene>
<evidence type="ECO:0000313" key="2">
    <source>
        <dbReference type="EMBL" id="MBR0672820.1"/>
    </source>
</evidence>
<dbReference type="Proteomes" id="UP001138751">
    <property type="component" value="Unassembled WGS sequence"/>
</dbReference>
<comment type="caution">
    <text evidence="2">The sequence shown here is derived from an EMBL/GenBank/DDBJ whole genome shotgun (WGS) entry which is preliminary data.</text>
</comment>
<keyword evidence="3" id="KW-1185">Reference proteome</keyword>
<dbReference type="EMBL" id="JAAEDM010000050">
    <property type="protein sequence ID" value="MBR0672820.1"/>
    <property type="molecule type" value="Genomic_DNA"/>
</dbReference>
<reference evidence="2" key="1">
    <citation type="submission" date="2020-01" db="EMBL/GenBank/DDBJ databases">
        <authorList>
            <person name="Rat A."/>
        </authorList>
    </citation>
    <scope>NUCLEOTIDE SEQUENCE</scope>
    <source>
        <strain evidence="2">LMG 31231</strain>
    </source>
</reference>
<feature type="region of interest" description="Disordered" evidence="1">
    <location>
        <begin position="24"/>
        <end position="51"/>
    </location>
</feature>
<protein>
    <submittedName>
        <fullName evidence="2">Uncharacterized protein</fullName>
    </submittedName>
</protein>
<feature type="non-terminal residue" evidence="2">
    <location>
        <position position="51"/>
    </location>
</feature>
<accession>A0A9X9X091</accession>
<reference evidence="2" key="2">
    <citation type="journal article" date="2021" name="Syst. Appl. Microbiol.">
        <title>Roseomonas hellenica sp. nov., isolated from roots of wild-growing Alkanna tinctoria.</title>
        <authorList>
            <person name="Rat A."/>
            <person name="Naranjo H.D."/>
            <person name="Lebbe L."/>
            <person name="Cnockaert M."/>
            <person name="Krigas N."/>
            <person name="Grigoriadou K."/>
            <person name="Maloupa E."/>
            <person name="Willems A."/>
        </authorList>
    </citation>
    <scope>NUCLEOTIDE SEQUENCE</scope>
    <source>
        <strain evidence="2">LMG 31231</strain>
    </source>
</reference>
<dbReference type="AlphaFoldDB" id="A0A9X9X091"/>
<sequence>MTRALRTGWMLLAVLGIGGPAFGQSSLGGAGSLPPPQRPGSATAPAAPTTP</sequence>
<evidence type="ECO:0000256" key="1">
    <source>
        <dbReference type="SAM" id="MobiDB-lite"/>
    </source>
</evidence>
<name>A0A9X9X091_9PROT</name>
<proteinExistence type="predicted"/>
<feature type="compositionally biased region" description="Low complexity" evidence="1">
    <location>
        <begin position="42"/>
        <end position="51"/>
    </location>
</feature>